<gene>
    <name evidence="1" type="primary">BnaCnng45300D</name>
    <name evidence="1" type="ORF">GSBRNA2T00042832001</name>
</gene>
<dbReference type="AlphaFoldDB" id="A0A078JHG0"/>
<dbReference type="Gramene" id="CDY64842">
    <property type="protein sequence ID" value="CDY64842"/>
    <property type="gene ID" value="GSBRNA2T00042832001"/>
</dbReference>
<protein>
    <submittedName>
        <fullName evidence="1">BnaCnng45300D protein</fullName>
    </submittedName>
</protein>
<dbReference type="Proteomes" id="UP000028999">
    <property type="component" value="Unassembled WGS sequence"/>
</dbReference>
<evidence type="ECO:0000313" key="2">
    <source>
        <dbReference type="Proteomes" id="UP000028999"/>
    </source>
</evidence>
<organism evidence="1 2">
    <name type="scientific">Brassica napus</name>
    <name type="common">Rape</name>
    <dbReference type="NCBI Taxonomy" id="3708"/>
    <lineage>
        <taxon>Eukaryota</taxon>
        <taxon>Viridiplantae</taxon>
        <taxon>Streptophyta</taxon>
        <taxon>Embryophyta</taxon>
        <taxon>Tracheophyta</taxon>
        <taxon>Spermatophyta</taxon>
        <taxon>Magnoliopsida</taxon>
        <taxon>eudicotyledons</taxon>
        <taxon>Gunneridae</taxon>
        <taxon>Pentapetalae</taxon>
        <taxon>rosids</taxon>
        <taxon>malvids</taxon>
        <taxon>Brassicales</taxon>
        <taxon>Brassicaceae</taxon>
        <taxon>Brassiceae</taxon>
        <taxon>Brassica</taxon>
    </lineage>
</organism>
<proteinExistence type="predicted"/>
<name>A0A078JHG0_BRANA</name>
<keyword evidence="2" id="KW-1185">Reference proteome</keyword>
<sequence>MDRADTSGFVSGGSSLSLKSFHYMLISTSVMH</sequence>
<evidence type="ECO:0000313" key="1">
    <source>
        <dbReference type="EMBL" id="CDY64842.1"/>
    </source>
</evidence>
<dbReference type="PaxDb" id="3708-A0A078JHG0"/>
<dbReference type="EMBL" id="LK034568">
    <property type="protein sequence ID" value="CDY64842.1"/>
    <property type="molecule type" value="Genomic_DNA"/>
</dbReference>
<reference evidence="1 2" key="1">
    <citation type="journal article" date="2014" name="Science">
        <title>Plant genetics. Early allopolyploid evolution in the post-Neolithic Brassica napus oilseed genome.</title>
        <authorList>
            <person name="Chalhoub B."/>
            <person name="Denoeud F."/>
            <person name="Liu S."/>
            <person name="Parkin I.A."/>
            <person name="Tang H."/>
            <person name="Wang X."/>
            <person name="Chiquet J."/>
            <person name="Belcram H."/>
            <person name="Tong C."/>
            <person name="Samans B."/>
            <person name="Correa M."/>
            <person name="Da Silva C."/>
            <person name="Just J."/>
            <person name="Falentin C."/>
            <person name="Koh C.S."/>
            <person name="Le Clainche I."/>
            <person name="Bernard M."/>
            <person name="Bento P."/>
            <person name="Noel B."/>
            <person name="Labadie K."/>
            <person name="Alberti A."/>
            <person name="Charles M."/>
            <person name="Arnaud D."/>
            <person name="Guo H."/>
            <person name="Daviaud C."/>
            <person name="Alamery S."/>
            <person name="Jabbari K."/>
            <person name="Zhao M."/>
            <person name="Edger P.P."/>
            <person name="Chelaifa H."/>
            <person name="Tack D."/>
            <person name="Lassalle G."/>
            <person name="Mestiri I."/>
            <person name="Schnel N."/>
            <person name="Le Paslier M.C."/>
            <person name="Fan G."/>
            <person name="Renault V."/>
            <person name="Bayer P.E."/>
            <person name="Golicz A.A."/>
            <person name="Manoli S."/>
            <person name="Lee T.H."/>
            <person name="Thi V.H."/>
            <person name="Chalabi S."/>
            <person name="Hu Q."/>
            <person name="Fan C."/>
            <person name="Tollenaere R."/>
            <person name="Lu Y."/>
            <person name="Battail C."/>
            <person name="Shen J."/>
            <person name="Sidebottom C.H."/>
            <person name="Wang X."/>
            <person name="Canaguier A."/>
            <person name="Chauveau A."/>
            <person name="Berard A."/>
            <person name="Deniot G."/>
            <person name="Guan M."/>
            <person name="Liu Z."/>
            <person name="Sun F."/>
            <person name="Lim Y.P."/>
            <person name="Lyons E."/>
            <person name="Town C.D."/>
            <person name="Bancroft I."/>
            <person name="Wang X."/>
            <person name="Meng J."/>
            <person name="Ma J."/>
            <person name="Pires J.C."/>
            <person name="King G.J."/>
            <person name="Brunel D."/>
            <person name="Delourme R."/>
            <person name="Renard M."/>
            <person name="Aury J.M."/>
            <person name="Adams K.L."/>
            <person name="Batley J."/>
            <person name="Snowdon R.J."/>
            <person name="Tost J."/>
            <person name="Edwards D."/>
            <person name="Zhou Y."/>
            <person name="Hua W."/>
            <person name="Sharpe A.G."/>
            <person name="Paterson A.H."/>
            <person name="Guan C."/>
            <person name="Wincker P."/>
        </authorList>
    </citation>
    <scope>NUCLEOTIDE SEQUENCE [LARGE SCALE GENOMIC DNA]</scope>
    <source>
        <strain evidence="2">cv. Darmor-bzh</strain>
    </source>
</reference>
<accession>A0A078JHG0</accession>